<dbReference type="OrthoDB" id="9792692at2"/>
<evidence type="ECO:0000313" key="2">
    <source>
        <dbReference type="Proteomes" id="UP000317977"/>
    </source>
</evidence>
<dbReference type="EMBL" id="SJPX01000002">
    <property type="protein sequence ID" value="TWU55165.1"/>
    <property type="molecule type" value="Genomic_DNA"/>
</dbReference>
<evidence type="ECO:0008006" key="3">
    <source>
        <dbReference type="Google" id="ProtNLM"/>
    </source>
</evidence>
<reference evidence="1 2" key="1">
    <citation type="submission" date="2019-02" db="EMBL/GenBank/DDBJ databases">
        <title>Deep-cultivation of Planctomycetes and their phenomic and genomic characterization uncovers novel biology.</title>
        <authorList>
            <person name="Wiegand S."/>
            <person name="Jogler M."/>
            <person name="Boedeker C."/>
            <person name="Pinto D."/>
            <person name="Vollmers J."/>
            <person name="Rivas-Marin E."/>
            <person name="Kohn T."/>
            <person name="Peeters S.H."/>
            <person name="Heuer A."/>
            <person name="Rast P."/>
            <person name="Oberbeckmann S."/>
            <person name="Bunk B."/>
            <person name="Jeske O."/>
            <person name="Meyerdierks A."/>
            <person name="Storesund J.E."/>
            <person name="Kallscheuer N."/>
            <person name="Luecker S."/>
            <person name="Lage O.M."/>
            <person name="Pohl T."/>
            <person name="Merkel B.J."/>
            <person name="Hornburger P."/>
            <person name="Mueller R.-W."/>
            <person name="Bruemmer F."/>
            <person name="Labrenz M."/>
            <person name="Spormann A.M."/>
            <person name="Op Den Camp H."/>
            <person name="Overmann J."/>
            <person name="Amann R."/>
            <person name="Jetten M.S.M."/>
            <person name="Mascher T."/>
            <person name="Medema M.H."/>
            <person name="Devos D.P."/>
            <person name="Kaster A.-K."/>
            <person name="Ovreas L."/>
            <person name="Rohde M."/>
            <person name="Galperin M.Y."/>
            <person name="Jogler C."/>
        </authorList>
    </citation>
    <scope>NUCLEOTIDE SEQUENCE [LARGE SCALE GENOMIC DNA]</scope>
    <source>
        <strain evidence="1 2">Poly59</strain>
    </source>
</reference>
<dbReference type="GO" id="GO:0016491">
    <property type="term" value="F:oxidoreductase activity"/>
    <property type="evidence" value="ECO:0007669"/>
    <property type="project" value="UniProtKB-ARBA"/>
</dbReference>
<dbReference type="Proteomes" id="UP000317977">
    <property type="component" value="Unassembled WGS sequence"/>
</dbReference>
<name>A0A5C6F238_9BACT</name>
<dbReference type="AlphaFoldDB" id="A0A5C6F238"/>
<dbReference type="InterPro" id="IPR046346">
    <property type="entry name" value="Aminoacid_DH-like_N_sf"/>
</dbReference>
<sequence>MDGTTEPIIAVIGHPIAGNPSQFAIERALDALELEWRVLSFDVHPEHIAAALEGFKVTGIAGVMIEASVMPVAAQWYATKIEPDVDVAAIDCLYRDESLHFRASAEQRAWINETVGAHEPLTRLWIGARDATLPIDASLFEDENVVETANSDRIAAARLIVLANEPEFSAPQGDSKVPLKMTPAKLDLDDWPVNDGSTFVIDLTDEHPDRDAIIERGYQWIGPHQRRVGMLVKCFERWTGDQSSPDVISDAIEEYLGV</sequence>
<gene>
    <name evidence="1" type="ORF">Poly59_14610</name>
</gene>
<accession>A0A5C6F238</accession>
<comment type="caution">
    <text evidence="1">The sequence shown here is derived from an EMBL/GenBank/DDBJ whole genome shotgun (WGS) entry which is preliminary data.</text>
</comment>
<keyword evidence="2" id="KW-1185">Reference proteome</keyword>
<evidence type="ECO:0000313" key="1">
    <source>
        <dbReference type="EMBL" id="TWU55165.1"/>
    </source>
</evidence>
<protein>
    <recommendedName>
        <fullName evidence="3">Shikimate dehydrogenase</fullName>
    </recommendedName>
</protein>
<dbReference type="SUPFAM" id="SSF53223">
    <property type="entry name" value="Aminoacid dehydrogenase-like, N-terminal domain"/>
    <property type="match status" value="1"/>
</dbReference>
<dbReference type="Gene3D" id="3.40.50.10860">
    <property type="entry name" value="Leucine Dehydrogenase, chain A, domain 1"/>
    <property type="match status" value="1"/>
</dbReference>
<proteinExistence type="predicted"/>
<dbReference type="RefSeq" id="WP_146533409.1">
    <property type="nucleotide sequence ID" value="NZ_SJPX01000002.1"/>
</dbReference>
<organism evidence="1 2">
    <name type="scientific">Rubripirellula reticaptiva</name>
    <dbReference type="NCBI Taxonomy" id="2528013"/>
    <lineage>
        <taxon>Bacteria</taxon>
        <taxon>Pseudomonadati</taxon>
        <taxon>Planctomycetota</taxon>
        <taxon>Planctomycetia</taxon>
        <taxon>Pirellulales</taxon>
        <taxon>Pirellulaceae</taxon>
        <taxon>Rubripirellula</taxon>
    </lineage>
</organism>